<evidence type="ECO:0000256" key="3">
    <source>
        <dbReference type="ARBA" id="ARBA00022448"/>
    </source>
</evidence>
<sequence length="258" mass="28231">MTRIDRRALFASGAAAALLAATGVSATPKRGGRLRAALSLPLFDQAVAATVFDNLTEIAADGTLRGELATDWSSDATARRWRFTLRDDVTFHDGMPFDAYSLRSLAMTVEVLDTTTVDIVLDAPNPNLPYLLAHPGYEIRSDTGQGTGLYQVQKLDEGRHFIGTRVDDHWKERAGWFDSVEFVHFSSDAVRGEALRDGLVDVADVAALDQYADPRDFQTLPDGQVTTHIAATAVGVPLSVGKSWPLDNLRMAERWWLG</sequence>
<organism evidence="7 8">
    <name type="scientific">Tateyamaria armeniaca</name>
    <dbReference type="NCBI Taxonomy" id="2518930"/>
    <lineage>
        <taxon>Bacteria</taxon>
        <taxon>Pseudomonadati</taxon>
        <taxon>Pseudomonadota</taxon>
        <taxon>Alphaproteobacteria</taxon>
        <taxon>Rhodobacterales</taxon>
        <taxon>Roseobacteraceae</taxon>
        <taxon>Tateyamaria</taxon>
    </lineage>
</organism>
<comment type="similarity">
    <text evidence="2">Belongs to the bacterial solute-binding protein 5 family.</text>
</comment>
<dbReference type="InterPro" id="IPR039424">
    <property type="entry name" value="SBP_5"/>
</dbReference>
<dbReference type="RefSeq" id="WP_407591126.1">
    <property type="nucleotide sequence ID" value="NZ_JBHDIY010000002.1"/>
</dbReference>
<dbReference type="InterPro" id="IPR000914">
    <property type="entry name" value="SBP_5_dom"/>
</dbReference>
<proteinExistence type="inferred from homology"/>
<reference evidence="7 8" key="1">
    <citation type="submission" date="2024-08" db="EMBL/GenBank/DDBJ databases">
        <title>Tateyamaria sp. nov., isolated from marine algae.</title>
        <authorList>
            <person name="Choi B.J."/>
            <person name="Kim J.M."/>
            <person name="Lee J.K."/>
            <person name="Choi D.G."/>
            <person name="Bayburt H."/>
            <person name="Baek J.H."/>
            <person name="Han D.M."/>
            <person name="Jeon C.O."/>
        </authorList>
    </citation>
    <scope>NUCLEOTIDE SEQUENCE [LARGE SCALE GENOMIC DNA]</scope>
    <source>
        <strain evidence="7 8">KMU-156</strain>
    </source>
</reference>
<dbReference type="EMBL" id="JBHDIY010000002">
    <property type="protein sequence ID" value="MFL4469335.1"/>
    <property type="molecule type" value="Genomic_DNA"/>
</dbReference>
<keyword evidence="8" id="KW-1185">Reference proteome</keyword>
<evidence type="ECO:0000259" key="6">
    <source>
        <dbReference type="Pfam" id="PF00496"/>
    </source>
</evidence>
<evidence type="ECO:0000313" key="8">
    <source>
        <dbReference type="Proteomes" id="UP001627408"/>
    </source>
</evidence>
<keyword evidence="3" id="KW-0813">Transport</keyword>
<evidence type="ECO:0000256" key="2">
    <source>
        <dbReference type="ARBA" id="ARBA00005695"/>
    </source>
</evidence>
<dbReference type="PANTHER" id="PTHR30290">
    <property type="entry name" value="PERIPLASMIC BINDING COMPONENT OF ABC TRANSPORTER"/>
    <property type="match status" value="1"/>
</dbReference>
<evidence type="ECO:0000256" key="1">
    <source>
        <dbReference type="ARBA" id="ARBA00004418"/>
    </source>
</evidence>
<accession>A0ABW8UQE6</accession>
<feature type="domain" description="Solute-binding protein family 5" evidence="6">
    <location>
        <begin position="64"/>
        <end position="100"/>
    </location>
</feature>
<dbReference type="Gene3D" id="3.40.190.10">
    <property type="entry name" value="Periplasmic binding protein-like II"/>
    <property type="match status" value="1"/>
</dbReference>
<evidence type="ECO:0000256" key="4">
    <source>
        <dbReference type="ARBA" id="ARBA00022729"/>
    </source>
</evidence>
<evidence type="ECO:0000313" key="7">
    <source>
        <dbReference type="EMBL" id="MFL4469335.1"/>
    </source>
</evidence>
<feature type="signal peptide" evidence="5">
    <location>
        <begin position="1"/>
        <end position="26"/>
    </location>
</feature>
<dbReference type="Pfam" id="PF00496">
    <property type="entry name" value="SBP_bac_5"/>
    <property type="match status" value="2"/>
</dbReference>
<feature type="domain" description="Solute-binding protein family 5" evidence="6">
    <location>
        <begin position="108"/>
        <end position="217"/>
    </location>
</feature>
<evidence type="ECO:0000256" key="5">
    <source>
        <dbReference type="SAM" id="SignalP"/>
    </source>
</evidence>
<feature type="chain" id="PRO_5047110540" evidence="5">
    <location>
        <begin position="27"/>
        <end position="258"/>
    </location>
</feature>
<keyword evidence="4 5" id="KW-0732">Signal</keyword>
<comment type="subcellular location">
    <subcellularLocation>
        <location evidence="1">Periplasm</location>
    </subcellularLocation>
</comment>
<dbReference type="SUPFAM" id="SSF53850">
    <property type="entry name" value="Periplasmic binding protein-like II"/>
    <property type="match status" value="1"/>
</dbReference>
<protein>
    <submittedName>
        <fullName evidence="7">ABC transporter substrate-binding protein</fullName>
    </submittedName>
</protein>
<name>A0ABW8UQE6_9RHOB</name>
<gene>
    <name evidence="7" type="ORF">ACERZ8_05425</name>
</gene>
<dbReference type="PANTHER" id="PTHR30290:SF9">
    <property type="entry name" value="OLIGOPEPTIDE-BINDING PROTEIN APPA"/>
    <property type="match status" value="1"/>
</dbReference>
<dbReference type="Proteomes" id="UP001627408">
    <property type="component" value="Unassembled WGS sequence"/>
</dbReference>
<dbReference type="PROSITE" id="PS51318">
    <property type="entry name" value="TAT"/>
    <property type="match status" value="1"/>
</dbReference>
<dbReference type="InterPro" id="IPR006311">
    <property type="entry name" value="TAT_signal"/>
</dbReference>
<comment type="caution">
    <text evidence="7">The sequence shown here is derived from an EMBL/GenBank/DDBJ whole genome shotgun (WGS) entry which is preliminary data.</text>
</comment>